<evidence type="ECO:0000313" key="2">
    <source>
        <dbReference type="EMBL" id="KAF2819340.1"/>
    </source>
</evidence>
<name>A0A6A6ZE98_9PLEO</name>
<protein>
    <submittedName>
        <fullName evidence="2">Uncharacterized protein</fullName>
    </submittedName>
</protein>
<accession>A0A6A6ZE98</accession>
<gene>
    <name evidence="2" type="ORF">CC86DRAFT_398715</name>
</gene>
<keyword evidence="1" id="KW-0732">Signal</keyword>
<evidence type="ECO:0000256" key="1">
    <source>
        <dbReference type="SAM" id="SignalP"/>
    </source>
</evidence>
<keyword evidence="3" id="KW-1185">Reference proteome</keyword>
<dbReference type="AlphaFoldDB" id="A0A6A6ZE98"/>
<dbReference type="OrthoDB" id="3772810at2759"/>
<reference evidence="2" key="1">
    <citation type="journal article" date="2020" name="Stud. Mycol.">
        <title>101 Dothideomycetes genomes: a test case for predicting lifestyles and emergence of pathogens.</title>
        <authorList>
            <person name="Haridas S."/>
            <person name="Albert R."/>
            <person name="Binder M."/>
            <person name="Bloem J."/>
            <person name="Labutti K."/>
            <person name="Salamov A."/>
            <person name="Andreopoulos B."/>
            <person name="Baker S."/>
            <person name="Barry K."/>
            <person name="Bills G."/>
            <person name="Bluhm B."/>
            <person name="Cannon C."/>
            <person name="Castanera R."/>
            <person name="Culley D."/>
            <person name="Daum C."/>
            <person name="Ezra D."/>
            <person name="Gonzalez J."/>
            <person name="Henrissat B."/>
            <person name="Kuo A."/>
            <person name="Liang C."/>
            <person name="Lipzen A."/>
            <person name="Lutzoni F."/>
            <person name="Magnuson J."/>
            <person name="Mondo S."/>
            <person name="Nolan M."/>
            <person name="Ohm R."/>
            <person name="Pangilinan J."/>
            <person name="Park H.-J."/>
            <person name="Ramirez L."/>
            <person name="Alfaro M."/>
            <person name="Sun H."/>
            <person name="Tritt A."/>
            <person name="Yoshinaga Y."/>
            <person name="Zwiers L.-H."/>
            <person name="Turgeon B."/>
            <person name="Goodwin S."/>
            <person name="Spatafora J."/>
            <person name="Crous P."/>
            <person name="Grigoriev I."/>
        </authorList>
    </citation>
    <scope>NUCLEOTIDE SEQUENCE</scope>
    <source>
        <strain evidence="2">CBS 113818</strain>
    </source>
</reference>
<organism evidence="2 3">
    <name type="scientific">Ophiobolus disseminans</name>
    <dbReference type="NCBI Taxonomy" id="1469910"/>
    <lineage>
        <taxon>Eukaryota</taxon>
        <taxon>Fungi</taxon>
        <taxon>Dikarya</taxon>
        <taxon>Ascomycota</taxon>
        <taxon>Pezizomycotina</taxon>
        <taxon>Dothideomycetes</taxon>
        <taxon>Pleosporomycetidae</taxon>
        <taxon>Pleosporales</taxon>
        <taxon>Pleosporineae</taxon>
        <taxon>Phaeosphaeriaceae</taxon>
        <taxon>Ophiobolus</taxon>
    </lineage>
</organism>
<proteinExistence type="predicted"/>
<sequence>MLTTVLPILAAFFLRSGLTSPYPFTNTTTSIKRTNTNTNSSLPTNVTIPQYRCQTAYPSDLTIVNQRYPNHNTSHLHSANSFFMLRRELRSAGEIATRVQFDSLPPNATHTTCRLEFVLPHEASQRIAGSNPTFNIYQVERAAGAIATWNTYQASAGAALFGRVNGEPEALERTREVGGVAAINETRCNETLTFEMGMAFDGLGGVPNY</sequence>
<feature type="signal peptide" evidence="1">
    <location>
        <begin position="1"/>
        <end position="21"/>
    </location>
</feature>
<evidence type="ECO:0000313" key="3">
    <source>
        <dbReference type="Proteomes" id="UP000799424"/>
    </source>
</evidence>
<feature type="chain" id="PRO_5025400885" evidence="1">
    <location>
        <begin position="22"/>
        <end position="209"/>
    </location>
</feature>
<dbReference type="EMBL" id="MU006245">
    <property type="protein sequence ID" value="KAF2819340.1"/>
    <property type="molecule type" value="Genomic_DNA"/>
</dbReference>
<dbReference type="Proteomes" id="UP000799424">
    <property type="component" value="Unassembled WGS sequence"/>
</dbReference>